<dbReference type="SUPFAM" id="SSF48498">
    <property type="entry name" value="Tetracyclin repressor-like, C-terminal domain"/>
    <property type="match status" value="1"/>
</dbReference>
<dbReference type="InterPro" id="IPR001647">
    <property type="entry name" value="HTH_TetR"/>
</dbReference>
<proteinExistence type="predicted"/>
<keyword evidence="3" id="KW-0804">Transcription</keyword>
<dbReference type="PROSITE" id="PS50977">
    <property type="entry name" value="HTH_TETR_2"/>
    <property type="match status" value="1"/>
</dbReference>
<keyword evidence="2 4" id="KW-0238">DNA-binding</keyword>
<dbReference type="AlphaFoldDB" id="A0A967B0L0"/>
<dbReference type="RefSeq" id="WP_166194370.1">
    <property type="nucleotide sequence ID" value="NZ_JAAOIV010000003.1"/>
</dbReference>
<dbReference type="Gene3D" id="1.10.357.10">
    <property type="entry name" value="Tetracycline Repressor, domain 2"/>
    <property type="match status" value="1"/>
</dbReference>
<gene>
    <name evidence="6" type="ORF">G9U51_05435</name>
</gene>
<feature type="domain" description="HTH tetR-type" evidence="5">
    <location>
        <begin position="7"/>
        <end position="67"/>
    </location>
</feature>
<dbReference type="Pfam" id="PF17932">
    <property type="entry name" value="TetR_C_24"/>
    <property type="match status" value="1"/>
</dbReference>
<dbReference type="PANTHER" id="PTHR30055">
    <property type="entry name" value="HTH-TYPE TRANSCRIPTIONAL REGULATOR RUTR"/>
    <property type="match status" value="1"/>
</dbReference>
<evidence type="ECO:0000256" key="4">
    <source>
        <dbReference type="PROSITE-ProRule" id="PRU00335"/>
    </source>
</evidence>
<dbReference type="InterPro" id="IPR050109">
    <property type="entry name" value="HTH-type_TetR-like_transc_reg"/>
</dbReference>
<dbReference type="Pfam" id="PF00440">
    <property type="entry name" value="TetR_N"/>
    <property type="match status" value="1"/>
</dbReference>
<dbReference type="InterPro" id="IPR009057">
    <property type="entry name" value="Homeodomain-like_sf"/>
</dbReference>
<dbReference type="InterPro" id="IPR036271">
    <property type="entry name" value="Tet_transcr_reg_TetR-rel_C_sf"/>
</dbReference>
<accession>A0A967B0L0</accession>
<dbReference type="InterPro" id="IPR041490">
    <property type="entry name" value="KstR2_TetR_C"/>
</dbReference>
<evidence type="ECO:0000256" key="3">
    <source>
        <dbReference type="ARBA" id="ARBA00023163"/>
    </source>
</evidence>
<protein>
    <submittedName>
        <fullName evidence="6">TetR/AcrR family transcriptional regulator</fullName>
    </submittedName>
</protein>
<dbReference type="GO" id="GO:0000976">
    <property type="term" value="F:transcription cis-regulatory region binding"/>
    <property type="evidence" value="ECO:0007669"/>
    <property type="project" value="TreeGrafter"/>
</dbReference>
<organism evidence="6 7">
    <name type="scientific">Metallococcus carri</name>
    <dbReference type="NCBI Taxonomy" id="1656884"/>
    <lineage>
        <taxon>Bacteria</taxon>
        <taxon>Bacillati</taxon>
        <taxon>Actinomycetota</taxon>
        <taxon>Actinomycetes</taxon>
        <taxon>Micrococcales</taxon>
        <taxon>Dermacoccaceae</taxon>
        <taxon>Metallococcus</taxon>
    </lineage>
</organism>
<keyword evidence="1" id="KW-0805">Transcription regulation</keyword>
<dbReference type="EMBL" id="JAAOIV010000003">
    <property type="protein sequence ID" value="NHN55228.1"/>
    <property type="molecule type" value="Genomic_DNA"/>
</dbReference>
<evidence type="ECO:0000313" key="7">
    <source>
        <dbReference type="Proteomes" id="UP000744769"/>
    </source>
</evidence>
<dbReference type="SUPFAM" id="SSF46689">
    <property type="entry name" value="Homeodomain-like"/>
    <property type="match status" value="1"/>
</dbReference>
<keyword evidence="7" id="KW-1185">Reference proteome</keyword>
<dbReference type="Proteomes" id="UP000744769">
    <property type="component" value="Unassembled WGS sequence"/>
</dbReference>
<dbReference type="PANTHER" id="PTHR30055:SF234">
    <property type="entry name" value="HTH-TYPE TRANSCRIPTIONAL REGULATOR BETI"/>
    <property type="match status" value="1"/>
</dbReference>
<name>A0A967B0L0_9MICO</name>
<evidence type="ECO:0000256" key="2">
    <source>
        <dbReference type="ARBA" id="ARBA00023125"/>
    </source>
</evidence>
<reference evidence="6" key="1">
    <citation type="submission" date="2020-03" db="EMBL/GenBank/DDBJ databases">
        <title>Draft sequencing of Calidifontibacter sp. DB0510.</title>
        <authorList>
            <person name="Kim D.-U."/>
        </authorList>
    </citation>
    <scope>NUCLEOTIDE SEQUENCE</scope>
    <source>
        <strain evidence="6">DB0510</strain>
    </source>
</reference>
<dbReference type="GO" id="GO:0003700">
    <property type="term" value="F:DNA-binding transcription factor activity"/>
    <property type="evidence" value="ECO:0007669"/>
    <property type="project" value="TreeGrafter"/>
</dbReference>
<dbReference type="PRINTS" id="PR00455">
    <property type="entry name" value="HTHTETR"/>
</dbReference>
<feature type="DNA-binding region" description="H-T-H motif" evidence="4">
    <location>
        <begin position="30"/>
        <end position="49"/>
    </location>
</feature>
<comment type="caution">
    <text evidence="6">The sequence shown here is derived from an EMBL/GenBank/DDBJ whole genome shotgun (WGS) entry which is preliminary data.</text>
</comment>
<sequence>MSTDDMLPARQRLLEAAQKSFADKGFHGTSTRDIASAAGLSPGGVYVHHRSKEDMLFELSLAGHEQIVRLLEEAKADHPDDPRQQLHRMVHQLVLMHARDNSVARVVNYELAALNAPHREQIDALRHRIQELLREAIESGVTAGVFVVDEVGMTANAISGMSVDVGRWYRPDAHWTPERLAVHFADLALRMVSAA</sequence>
<evidence type="ECO:0000313" key="6">
    <source>
        <dbReference type="EMBL" id="NHN55228.1"/>
    </source>
</evidence>
<evidence type="ECO:0000256" key="1">
    <source>
        <dbReference type="ARBA" id="ARBA00023015"/>
    </source>
</evidence>
<evidence type="ECO:0000259" key="5">
    <source>
        <dbReference type="PROSITE" id="PS50977"/>
    </source>
</evidence>